<dbReference type="GO" id="GO:0001681">
    <property type="term" value="F:sialate O-acetylesterase activity"/>
    <property type="evidence" value="ECO:0007669"/>
    <property type="project" value="InterPro"/>
</dbReference>
<dbReference type="Pfam" id="PF02837">
    <property type="entry name" value="Glyco_hydro_2_N"/>
    <property type="match status" value="1"/>
</dbReference>
<name>A0A5M6DLX1_9BACT</name>
<feature type="domain" description="Glycosyl hydrolases family 2 sugar binding" evidence="3">
    <location>
        <begin position="235"/>
        <end position="387"/>
    </location>
</feature>
<feature type="domain" description="Sialate O-acetylesterase" evidence="4">
    <location>
        <begin position="403"/>
        <end position="529"/>
    </location>
</feature>
<evidence type="ECO:0000256" key="1">
    <source>
        <dbReference type="ARBA" id="ARBA00007401"/>
    </source>
</evidence>
<evidence type="ECO:0000256" key="2">
    <source>
        <dbReference type="ARBA" id="ARBA00022801"/>
    </source>
</evidence>
<sequence length="644" mass="71711">MNKIQSLILLILLFTSTKTIAQIKLPRLISDGMVLQRDAKTKVWGWAAPSEKVSLKFNNKQYSTTADKAGNWTILLPPQVAGGPHEMVFSASNAVTVKDILFGDVWICSGQSNMELPMARVSDKYAEIIAKADNPHIRQFEVQDKYNFKGPNKDLQAGQWISVNAKDIYKFSAVAYFFANDLYTKYKIPIGLINSALGGSPAEAWISKTALKSFPAQYQEAQKFKDDNLIAQIEESNRQVNNSWHTLLNQTDAGVKQKWSGAVLNDADWSQMNIPGYWADDKLGAVNGSVWFRKEVNVPKTLMGKPAKLLLGRIVDADSVFINGVFVGTTSYQYPPRKYPLQNNIIKEGKNIIAVRVISQSGKGGFVPDKPYKLVLGQDSLDLTGLWKYKLGAKMEPVPGQTTVRWKPTGLFNAMIAPLLNYSIKGVVWYQGESNTDNPGNYTNLMKTLIQDWRTRWNQGNFPFIMVQLANFMETSDKPTESNWATLRQAQLNTLAVPNTGLAVAIDAGEWNDIHPLNKQTIGKRLALQAMNLAYNDKKVIPSGPIFKSVKREDNKLIISFAHTGSGLVALGNKELKYFAISGEDKKFVWAKAEIKGNQVFVWQEGIANPVTVRYAWADNPEGANLYNTAQLPASPFEASIKSK</sequence>
<dbReference type="Pfam" id="PF03629">
    <property type="entry name" value="SASA"/>
    <property type="match status" value="2"/>
</dbReference>
<dbReference type="Gene3D" id="3.40.50.1110">
    <property type="entry name" value="SGNH hydrolase"/>
    <property type="match status" value="2"/>
</dbReference>
<feature type="domain" description="Sialate O-acetylesterase" evidence="4">
    <location>
        <begin position="104"/>
        <end position="209"/>
    </location>
</feature>
<dbReference type="InterPro" id="IPR039329">
    <property type="entry name" value="SIAE"/>
</dbReference>
<dbReference type="EMBL" id="VWSF01000005">
    <property type="protein sequence ID" value="KAA5547406.1"/>
    <property type="molecule type" value="Genomic_DNA"/>
</dbReference>
<dbReference type="GO" id="GO:0005975">
    <property type="term" value="P:carbohydrate metabolic process"/>
    <property type="evidence" value="ECO:0007669"/>
    <property type="project" value="InterPro"/>
</dbReference>
<dbReference type="SUPFAM" id="SSF52266">
    <property type="entry name" value="SGNH hydrolase"/>
    <property type="match status" value="1"/>
</dbReference>
<proteinExistence type="inferred from homology"/>
<dbReference type="Gene3D" id="2.60.40.10">
    <property type="entry name" value="Immunoglobulins"/>
    <property type="match status" value="1"/>
</dbReference>
<dbReference type="InterPro" id="IPR008979">
    <property type="entry name" value="Galactose-bd-like_sf"/>
</dbReference>
<protein>
    <submittedName>
        <fullName evidence="5">Sialate O-acetylesterase</fullName>
    </submittedName>
</protein>
<dbReference type="InterPro" id="IPR006104">
    <property type="entry name" value="Glyco_hydro_2_N"/>
</dbReference>
<evidence type="ECO:0000313" key="5">
    <source>
        <dbReference type="EMBL" id="KAA5547406.1"/>
    </source>
</evidence>
<evidence type="ECO:0000313" key="6">
    <source>
        <dbReference type="Proteomes" id="UP000323426"/>
    </source>
</evidence>
<dbReference type="InterPro" id="IPR005181">
    <property type="entry name" value="SASA"/>
</dbReference>
<dbReference type="SUPFAM" id="SSF49785">
    <property type="entry name" value="Galactose-binding domain-like"/>
    <property type="match status" value="1"/>
</dbReference>
<evidence type="ECO:0000259" key="3">
    <source>
        <dbReference type="Pfam" id="PF02837"/>
    </source>
</evidence>
<reference evidence="5 6" key="1">
    <citation type="submission" date="2019-09" db="EMBL/GenBank/DDBJ databases">
        <title>Genome sequence and assembly of Adhaeribacter sp.</title>
        <authorList>
            <person name="Chhetri G."/>
        </authorList>
    </citation>
    <scope>NUCLEOTIDE SEQUENCE [LARGE SCALE GENOMIC DNA]</scope>
    <source>
        <strain evidence="5 6">DK36</strain>
    </source>
</reference>
<gene>
    <name evidence="5" type="ORF">F0145_08745</name>
</gene>
<dbReference type="InterPro" id="IPR013783">
    <property type="entry name" value="Ig-like_fold"/>
</dbReference>
<dbReference type="PANTHER" id="PTHR22901:SF0">
    <property type="entry name" value="SIALATE O-ACETYLESTERASE"/>
    <property type="match status" value="1"/>
</dbReference>
<comment type="caution">
    <text evidence="5">The sequence shown here is derived from an EMBL/GenBank/DDBJ whole genome shotgun (WGS) entry which is preliminary data.</text>
</comment>
<organism evidence="5 6">
    <name type="scientific">Adhaeribacter rhizoryzae</name>
    <dbReference type="NCBI Taxonomy" id="2607907"/>
    <lineage>
        <taxon>Bacteria</taxon>
        <taxon>Pseudomonadati</taxon>
        <taxon>Bacteroidota</taxon>
        <taxon>Cytophagia</taxon>
        <taxon>Cytophagales</taxon>
        <taxon>Hymenobacteraceae</taxon>
        <taxon>Adhaeribacter</taxon>
    </lineage>
</organism>
<accession>A0A5M6DLX1</accession>
<dbReference type="Proteomes" id="UP000323426">
    <property type="component" value="Unassembled WGS sequence"/>
</dbReference>
<dbReference type="GO" id="GO:0004553">
    <property type="term" value="F:hydrolase activity, hydrolyzing O-glycosyl compounds"/>
    <property type="evidence" value="ECO:0007669"/>
    <property type="project" value="InterPro"/>
</dbReference>
<dbReference type="PANTHER" id="PTHR22901">
    <property type="entry name" value="SIALATE O-ACETYLESTERASE"/>
    <property type="match status" value="1"/>
</dbReference>
<evidence type="ECO:0000259" key="4">
    <source>
        <dbReference type="Pfam" id="PF03629"/>
    </source>
</evidence>
<keyword evidence="6" id="KW-1185">Reference proteome</keyword>
<keyword evidence="2" id="KW-0378">Hydrolase</keyword>
<dbReference type="AlphaFoldDB" id="A0A5M6DLX1"/>
<dbReference type="InterPro" id="IPR036514">
    <property type="entry name" value="SGNH_hydro_sf"/>
</dbReference>
<comment type="similarity">
    <text evidence="1">Belongs to the glycosyl hydrolase 2 family.</text>
</comment>